<dbReference type="Proteomes" id="UP000036356">
    <property type="component" value="Unassembled WGS sequence"/>
</dbReference>
<keyword evidence="1" id="KW-0472">Membrane</keyword>
<dbReference type="AlphaFoldDB" id="A0A0J1FNF0"/>
<feature type="transmembrane region" description="Helical" evidence="1">
    <location>
        <begin position="36"/>
        <end position="55"/>
    </location>
</feature>
<name>A0A0J1FNF0_9FIRM</name>
<keyword evidence="3" id="KW-1185">Reference proteome</keyword>
<feature type="transmembrane region" description="Helical" evidence="1">
    <location>
        <begin position="75"/>
        <end position="96"/>
    </location>
</feature>
<comment type="caution">
    <text evidence="2">The sequence shown here is derived from an EMBL/GenBank/DDBJ whole genome shotgun (WGS) entry which is preliminary data.</text>
</comment>
<evidence type="ECO:0000313" key="3">
    <source>
        <dbReference type="Proteomes" id="UP000036356"/>
    </source>
</evidence>
<reference evidence="2 3" key="1">
    <citation type="submission" date="2015-06" db="EMBL/GenBank/DDBJ databases">
        <title>Draft genome of the moderately acidophilic sulfate reducer Candidatus Desulfosporosinus acididurans strain M1.</title>
        <authorList>
            <person name="Poehlein A."/>
            <person name="Petzsch P."/>
            <person name="Johnson B.D."/>
            <person name="Schloemann M."/>
            <person name="Daniel R."/>
            <person name="Muehling M."/>
        </authorList>
    </citation>
    <scope>NUCLEOTIDE SEQUENCE [LARGE SCALE GENOMIC DNA]</scope>
    <source>
        <strain evidence="2 3">M1</strain>
    </source>
</reference>
<dbReference type="InterPro" id="IPR019235">
    <property type="entry name" value="DUF2178_TM"/>
</dbReference>
<dbReference type="Pfam" id="PF09946">
    <property type="entry name" value="DUF2178"/>
    <property type="match status" value="1"/>
</dbReference>
<dbReference type="PATRIC" id="fig|476652.3.peg.3896"/>
<dbReference type="RefSeq" id="WP_047811461.1">
    <property type="nucleotide sequence ID" value="NZ_LDZY01000014.1"/>
</dbReference>
<feature type="transmembrane region" description="Helical" evidence="1">
    <location>
        <begin position="12"/>
        <end position="30"/>
    </location>
</feature>
<sequence>MKSKSSLRKKVIVQAVTNTVVILISGVFIMRGQHDTLSKIISIIDVVFFVFSFIYTNRKSFETKDEMTKYNQLKAASCTFTITLCLAGLVMAYGLFYRTSVTISMINLVYMFVSMYMLNTLFFLFYDVRGN</sequence>
<organism evidence="2 3">
    <name type="scientific">Desulfosporosinus acididurans</name>
    <dbReference type="NCBI Taxonomy" id="476652"/>
    <lineage>
        <taxon>Bacteria</taxon>
        <taxon>Bacillati</taxon>
        <taxon>Bacillota</taxon>
        <taxon>Clostridia</taxon>
        <taxon>Eubacteriales</taxon>
        <taxon>Desulfitobacteriaceae</taxon>
        <taxon>Desulfosporosinus</taxon>
    </lineage>
</organism>
<gene>
    <name evidence="2" type="ORF">DEAC_c36850</name>
</gene>
<dbReference type="STRING" id="476652.DEAC_c36850"/>
<keyword evidence="1" id="KW-0812">Transmembrane</keyword>
<proteinExistence type="predicted"/>
<accession>A0A0J1FNF0</accession>
<dbReference type="EMBL" id="LDZY01000014">
    <property type="protein sequence ID" value="KLU64483.1"/>
    <property type="molecule type" value="Genomic_DNA"/>
</dbReference>
<feature type="transmembrane region" description="Helical" evidence="1">
    <location>
        <begin position="108"/>
        <end position="126"/>
    </location>
</feature>
<keyword evidence="1" id="KW-1133">Transmembrane helix</keyword>
<evidence type="ECO:0000313" key="2">
    <source>
        <dbReference type="EMBL" id="KLU64483.1"/>
    </source>
</evidence>
<evidence type="ECO:0000256" key="1">
    <source>
        <dbReference type="SAM" id="Phobius"/>
    </source>
</evidence>
<protein>
    <submittedName>
        <fullName evidence="2">Uncharacterized protein</fullName>
    </submittedName>
</protein>